<evidence type="ECO:0000313" key="5">
    <source>
        <dbReference type="Proteomes" id="UP000230605"/>
    </source>
</evidence>
<dbReference type="PRINTS" id="PR00081">
    <property type="entry name" value="GDHRDH"/>
</dbReference>
<dbReference type="Proteomes" id="UP000230605">
    <property type="component" value="Chromosome 7"/>
</dbReference>
<gene>
    <name evidence="3" type="ORF">CB0940_09162</name>
    <name evidence="4" type="ORF">RHO25_011207</name>
</gene>
<accession>A0A2G5HIK7</accession>
<dbReference type="GO" id="GO:0016491">
    <property type="term" value="F:oxidoreductase activity"/>
    <property type="evidence" value="ECO:0007669"/>
    <property type="project" value="UniProtKB-KW"/>
</dbReference>
<proteinExistence type="inferred from homology"/>
<organism evidence="3 5">
    <name type="scientific">Cercospora beticola</name>
    <name type="common">Sugarbeet leaf spot fungus</name>
    <dbReference type="NCBI Taxonomy" id="122368"/>
    <lineage>
        <taxon>Eukaryota</taxon>
        <taxon>Fungi</taxon>
        <taxon>Dikarya</taxon>
        <taxon>Ascomycota</taxon>
        <taxon>Pezizomycotina</taxon>
        <taxon>Dothideomycetes</taxon>
        <taxon>Dothideomycetidae</taxon>
        <taxon>Mycosphaerellales</taxon>
        <taxon>Mycosphaerellaceae</taxon>
        <taxon>Cercospora</taxon>
    </lineage>
</organism>
<keyword evidence="6" id="KW-1185">Reference proteome</keyword>
<dbReference type="CDD" id="cd05233">
    <property type="entry name" value="SDR_c"/>
    <property type="match status" value="1"/>
</dbReference>
<reference evidence="4 6" key="2">
    <citation type="submission" date="2023-09" db="EMBL/GenBank/DDBJ databases">
        <title>Complete-Gapless Cercospora beticola genome.</title>
        <authorList>
            <person name="Wyatt N.A."/>
            <person name="Spanner R.E."/>
            <person name="Bolton M.D."/>
        </authorList>
    </citation>
    <scope>NUCLEOTIDE SEQUENCE [LARGE SCALE GENOMIC DNA]</scope>
    <source>
        <strain evidence="4">Cb09-40</strain>
    </source>
</reference>
<evidence type="ECO:0000256" key="1">
    <source>
        <dbReference type="ARBA" id="ARBA00006484"/>
    </source>
</evidence>
<dbReference type="Pfam" id="PF13561">
    <property type="entry name" value="adh_short_C2"/>
    <property type="match status" value="1"/>
</dbReference>
<dbReference type="EMBL" id="LKMD01000106">
    <property type="protein sequence ID" value="PIA92401.1"/>
    <property type="molecule type" value="Genomic_DNA"/>
</dbReference>
<dbReference type="SUPFAM" id="SSF51735">
    <property type="entry name" value="NAD(P)-binding Rossmann-fold domains"/>
    <property type="match status" value="1"/>
</dbReference>
<evidence type="ECO:0000313" key="3">
    <source>
        <dbReference type="EMBL" id="PIA92401.1"/>
    </source>
</evidence>
<name>A0A2G5HIK7_CERBT</name>
<evidence type="ECO:0000313" key="4">
    <source>
        <dbReference type="EMBL" id="WPB06550.1"/>
    </source>
</evidence>
<comment type="similarity">
    <text evidence="1">Belongs to the short-chain dehydrogenases/reductases (SDR) family.</text>
</comment>
<evidence type="ECO:0000313" key="6">
    <source>
        <dbReference type="Proteomes" id="UP001302367"/>
    </source>
</evidence>
<dbReference type="PANTHER" id="PTHR24321:SF8">
    <property type="entry name" value="ESTRADIOL 17-BETA-DEHYDROGENASE 8-RELATED"/>
    <property type="match status" value="1"/>
</dbReference>
<sequence>MAQPFDLSLGLEGTHVLITGGCGLIGRVVVEAFLTAGANVSVLDLPEAIAQRQYYGARHNSILFVPVDITQAESVNAAFLKAEDGFGAVECCVALASMDLSSLQQTESICDMDPKVWQNVFNVNINGTFLTAQRWLRGIRSALADPIAASNLRNVNLIIMGSESGKFGVRTMAAYSAGKAAVQYGLLQSLAKDAPRIYLKARVNGVAPGAVDTSRFREEIAKFGPQWEYEESEATVPMAKPVRTEDVARTCLFLASEKWSGTTHGQLLHVDGGKCGSLVWQPGEAPTRRR</sequence>
<dbReference type="EMBL" id="CP134190">
    <property type="protein sequence ID" value="WPB06550.1"/>
    <property type="molecule type" value="Genomic_DNA"/>
</dbReference>
<keyword evidence="2" id="KW-0560">Oxidoreductase</keyword>
<dbReference type="Proteomes" id="UP001302367">
    <property type="component" value="Chromosome 7"/>
</dbReference>
<dbReference type="PANTHER" id="PTHR24321">
    <property type="entry name" value="DEHYDROGENASES, SHORT CHAIN"/>
    <property type="match status" value="1"/>
</dbReference>
<dbReference type="Gene3D" id="3.40.50.720">
    <property type="entry name" value="NAD(P)-binding Rossmann-like Domain"/>
    <property type="match status" value="1"/>
</dbReference>
<evidence type="ECO:0000256" key="2">
    <source>
        <dbReference type="ARBA" id="ARBA00023002"/>
    </source>
</evidence>
<dbReference type="AlphaFoldDB" id="A0A2G5HIK7"/>
<dbReference type="InterPro" id="IPR036291">
    <property type="entry name" value="NAD(P)-bd_dom_sf"/>
</dbReference>
<dbReference type="OrthoDB" id="10253736at2759"/>
<protein>
    <submittedName>
        <fullName evidence="3">N-acylmannosamine 1-dehydrogenase</fullName>
    </submittedName>
</protein>
<dbReference type="InterPro" id="IPR002347">
    <property type="entry name" value="SDR_fam"/>
</dbReference>
<reference evidence="3 5" key="1">
    <citation type="submission" date="2015-10" db="EMBL/GenBank/DDBJ databases">
        <title>The cercosporin biosynthetic gene cluster was horizontally transferred to several fungal lineages and shown to be expanded in Cercospora beticola based on microsynteny with recipient genomes.</title>
        <authorList>
            <person name="De Jonge R."/>
            <person name="Ebert M.K."/>
            <person name="Suttle J.C."/>
            <person name="Jurick Ii W.M."/>
            <person name="Secor G.A."/>
            <person name="Thomma B.P."/>
            <person name="Van De Peer Y."/>
            <person name="Bolton M.D."/>
        </authorList>
    </citation>
    <scope>NUCLEOTIDE SEQUENCE [LARGE SCALE GENOMIC DNA]</scope>
    <source>
        <strain evidence="3 5">09-40</strain>
    </source>
</reference>